<dbReference type="Gene3D" id="1.20.1260.10">
    <property type="match status" value="1"/>
</dbReference>
<dbReference type="Proteomes" id="UP000030641">
    <property type="component" value="Unassembled WGS sequence"/>
</dbReference>
<dbReference type="EMBL" id="KL584753">
    <property type="protein sequence ID" value="KEQ98052.1"/>
    <property type="molecule type" value="Genomic_DNA"/>
</dbReference>
<dbReference type="PANTHER" id="PTHR38705:SF1">
    <property type="entry name" value="PROTEIN RDS1"/>
    <property type="match status" value="1"/>
</dbReference>
<keyword evidence="1" id="KW-0732">Signal</keyword>
<dbReference type="CDD" id="cd00657">
    <property type="entry name" value="Ferritin_like"/>
    <property type="match status" value="1"/>
</dbReference>
<accession>A0A074YV68</accession>
<name>A0A074YV68_AURSE</name>
<reference evidence="2 3" key="1">
    <citation type="journal article" date="2014" name="BMC Genomics">
        <title>Genome sequencing of four Aureobasidium pullulans varieties: biotechnological potential, stress tolerance, and description of new species.</title>
        <authorList>
            <person name="Gostin Ar C."/>
            <person name="Ohm R.A."/>
            <person name="Kogej T."/>
            <person name="Sonjak S."/>
            <person name="Turk M."/>
            <person name="Zajc J."/>
            <person name="Zalar P."/>
            <person name="Grube M."/>
            <person name="Sun H."/>
            <person name="Han J."/>
            <person name="Sharma A."/>
            <person name="Chiniquy J."/>
            <person name="Ngan C.Y."/>
            <person name="Lipzen A."/>
            <person name="Barry K."/>
            <person name="Grigoriev I.V."/>
            <person name="Gunde-Cimerman N."/>
        </authorList>
    </citation>
    <scope>NUCLEOTIDE SEQUENCE [LARGE SCALE GENOMIC DNA]</scope>
    <source>
        <strain evidence="2 3">EXF-2481</strain>
    </source>
</reference>
<feature type="signal peptide" evidence="1">
    <location>
        <begin position="1"/>
        <end position="18"/>
    </location>
</feature>
<dbReference type="InParanoid" id="A0A074YV68"/>
<dbReference type="InterPro" id="IPR009078">
    <property type="entry name" value="Ferritin-like_SF"/>
</dbReference>
<evidence type="ECO:0000256" key="1">
    <source>
        <dbReference type="SAM" id="SignalP"/>
    </source>
</evidence>
<sequence length="313" mass="32357">MKSSIISAAAILATTASAAPALVKRQSSDIDGVILNYALTLEHLEANFYASGIAKFSEQDFANAGFNGSNFYRDLQEVARDEQVHVDFLTTALKGAGVTPVAACTYDFGNLTPASFIATAQVLEGVGVSAYLGAAALITNKAYLTAAGSILTVEARHSSFVRNSLALVPSPQPFDIPLDFNQVYSLAAPFIKSCPSTNPALPVKAFPSLTVGKSVTGPIAQGDTIEFDIPADMAVPAGPLYVAFPLADGTMYSSAVVKDCKVYARVPVGHTGPNGEVYAILTTSATAISDDNTVAGPAVLEVKAPFVPASASA</sequence>
<evidence type="ECO:0000313" key="3">
    <source>
        <dbReference type="Proteomes" id="UP000030641"/>
    </source>
</evidence>
<dbReference type="SUPFAM" id="SSF47240">
    <property type="entry name" value="Ferritin-like"/>
    <property type="match status" value="1"/>
</dbReference>
<dbReference type="AlphaFoldDB" id="A0A074YV68"/>
<dbReference type="Pfam" id="PF13668">
    <property type="entry name" value="Ferritin_2"/>
    <property type="match status" value="1"/>
</dbReference>
<evidence type="ECO:0000313" key="2">
    <source>
        <dbReference type="EMBL" id="KEQ98052.1"/>
    </source>
</evidence>
<protein>
    <submittedName>
        <fullName evidence="2">Uncharacterized protein</fullName>
    </submittedName>
</protein>
<dbReference type="RefSeq" id="XP_013346365.1">
    <property type="nucleotide sequence ID" value="XM_013490911.1"/>
</dbReference>
<dbReference type="OMA" id="ECTYSFG"/>
<proteinExistence type="predicted"/>
<organism evidence="2 3">
    <name type="scientific">Aureobasidium subglaciale (strain EXF-2481)</name>
    <name type="common">Aureobasidium pullulans var. subglaciale</name>
    <dbReference type="NCBI Taxonomy" id="1043005"/>
    <lineage>
        <taxon>Eukaryota</taxon>
        <taxon>Fungi</taxon>
        <taxon>Dikarya</taxon>
        <taxon>Ascomycota</taxon>
        <taxon>Pezizomycotina</taxon>
        <taxon>Dothideomycetes</taxon>
        <taxon>Dothideomycetidae</taxon>
        <taxon>Dothideales</taxon>
        <taxon>Saccotheciaceae</taxon>
        <taxon>Aureobasidium</taxon>
    </lineage>
</organism>
<dbReference type="InterPro" id="IPR039254">
    <property type="entry name" value="Rds1"/>
</dbReference>
<dbReference type="OrthoDB" id="1001765at2759"/>
<dbReference type="HOGENOM" id="CLU_029630_0_0_1"/>
<keyword evidence="3" id="KW-1185">Reference proteome</keyword>
<dbReference type="PANTHER" id="PTHR38705">
    <property type="entry name" value="PROTEIN RDS1"/>
    <property type="match status" value="1"/>
</dbReference>
<dbReference type="GeneID" id="25365892"/>
<dbReference type="InterPro" id="IPR012347">
    <property type="entry name" value="Ferritin-like"/>
</dbReference>
<feature type="chain" id="PRO_5001703697" evidence="1">
    <location>
        <begin position="19"/>
        <end position="313"/>
    </location>
</feature>
<dbReference type="STRING" id="1043005.A0A074YV68"/>
<gene>
    <name evidence="2" type="ORF">AUEXF2481DRAFT_37626</name>
</gene>